<evidence type="ECO:0000313" key="2">
    <source>
        <dbReference type="EMBL" id="GAQ64334.1"/>
    </source>
</evidence>
<feature type="transmembrane region" description="Helical" evidence="1">
    <location>
        <begin position="12"/>
        <end position="31"/>
    </location>
</feature>
<reference evidence="2 3" key="2">
    <citation type="journal article" date="2016" name="Genome Announc.">
        <title>Draft Genome Sequences of Streptomyces scabiei S58, Streptomyces turgidiscabies T45, and Streptomyces acidiscabies a10, the Pathogens of Potato Common Scab, Isolated in Japan.</title>
        <authorList>
            <person name="Tomihama T."/>
            <person name="Nishi Y."/>
            <person name="Sakai M."/>
            <person name="Ikenaga M."/>
            <person name="Okubo T."/>
            <person name="Ikeda S."/>
        </authorList>
    </citation>
    <scope>NUCLEOTIDE SEQUENCE [LARGE SCALE GENOMIC DNA]</scope>
    <source>
        <strain evidence="2 3">S58</strain>
    </source>
</reference>
<dbReference type="OrthoDB" id="3428801at2"/>
<sequence length="192" mass="19737">MRWLTLYARSRQMPVSLAALVIGTALVWTFARDGGGGPGDPKVPVFVLVTGVVAASIGLGGQDLALDRTAAIPWRRRRAAHVLLIGVVAGTALLTARTVGGDSWVTTAFVVRDSAGLTGLAALGAALFGARYAWTPPIAWLSYTVLAPPPTGLPTRAASWMLLAPGTPAATWTALALALTGAAAYALAGPRR</sequence>
<reference evidence="3" key="3">
    <citation type="submission" date="2016-02" db="EMBL/GenBank/DDBJ databases">
        <title>Draft genome of pathogenic Streptomyces sp. in Japan.</title>
        <authorList>
            <person name="Tomihama T."/>
            <person name="Ikenaga M."/>
            <person name="Sakai M."/>
            <person name="Okubo T."/>
            <person name="Ikeda S."/>
        </authorList>
    </citation>
    <scope>NUCLEOTIDE SEQUENCE [LARGE SCALE GENOMIC DNA]</scope>
    <source>
        <strain evidence="3">S58</strain>
    </source>
</reference>
<evidence type="ECO:0000256" key="1">
    <source>
        <dbReference type="SAM" id="Phobius"/>
    </source>
</evidence>
<gene>
    <name evidence="2" type="ORF">SsS58_04727</name>
</gene>
<keyword evidence="1" id="KW-1133">Transmembrane helix</keyword>
<evidence type="ECO:0000313" key="3">
    <source>
        <dbReference type="Proteomes" id="UP000067448"/>
    </source>
</evidence>
<comment type="caution">
    <text evidence="2">The sequence shown here is derived from an EMBL/GenBank/DDBJ whole genome shotgun (WGS) entry which is preliminary data.</text>
</comment>
<proteinExistence type="predicted"/>
<feature type="transmembrane region" description="Helical" evidence="1">
    <location>
        <begin position="169"/>
        <end position="188"/>
    </location>
</feature>
<name>A0A100JRG4_STRSC</name>
<dbReference type="AlphaFoldDB" id="A0A100JRG4"/>
<keyword evidence="1" id="KW-0812">Transmembrane</keyword>
<reference evidence="3" key="1">
    <citation type="submission" date="2015-11" db="EMBL/GenBank/DDBJ databases">
        <authorList>
            <consortium name="Cross-ministerial Strategic Innovation Promotion Program (SIP) consortium"/>
            <person name="Tomihama T."/>
            <person name="Ikenaga M."/>
            <person name="Sakai M."/>
            <person name="Okubo T."/>
            <person name="Ikeda S."/>
        </authorList>
    </citation>
    <scope>NUCLEOTIDE SEQUENCE [LARGE SCALE GENOMIC DNA]</scope>
    <source>
        <strain evidence="3">S58</strain>
    </source>
</reference>
<dbReference type="EMBL" id="BCMM01000022">
    <property type="protein sequence ID" value="GAQ64334.1"/>
    <property type="molecule type" value="Genomic_DNA"/>
</dbReference>
<accession>A0A100JRG4</accession>
<keyword evidence="1" id="KW-0472">Membrane</keyword>
<feature type="transmembrane region" description="Helical" evidence="1">
    <location>
        <begin position="78"/>
        <end position="96"/>
    </location>
</feature>
<feature type="transmembrane region" description="Helical" evidence="1">
    <location>
        <begin position="43"/>
        <end position="66"/>
    </location>
</feature>
<dbReference type="Proteomes" id="UP000067448">
    <property type="component" value="Unassembled WGS sequence"/>
</dbReference>
<organism evidence="2 3">
    <name type="scientific">Streptomyces scabiei</name>
    <dbReference type="NCBI Taxonomy" id="1930"/>
    <lineage>
        <taxon>Bacteria</taxon>
        <taxon>Bacillati</taxon>
        <taxon>Actinomycetota</taxon>
        <taxon>Actinomycetes</taxon>
        <taxon>Kitasatosporales</taxon>
        <taxon>Streptomycetaceae</taxon>
        <taxon>Streptomyces</taxon>
    </lineage>
</organism>
<dbReference type="RefSeq" id="WP_059081842.1">
    <property type="nucleotide sequence ID" value="NZ_BCMM01000022.1"/>
</dbReference>
<protein>
    <submittedName>
        <fullName evidence="2">Uncharacterized protein</fullName>
    </submittedName>
</protein>